<evidence type="ECO:0000256" key="8">
    <source>
        <dbReference type="ARBA" id="ARBA00047110"/>
    </source>
</evidence>
<evidence type="ECO:0000256" key="1">
    <source>
        <dbReference type="ARBA" id="ARBA00022723"/>
    </source>
</evidence>
<evidence type="ECO:0000256" key="5">
    <source>
        <dbReference type="ARBA" id="ARBA00022980"/>
    </source>
</evidence>
<dbReference type="InterPro" id="IPR018271">
    <property type="entry name" value="Ribosomal_uS14_CS"/>
</dbReference>
<keyword evidence="12" id="KW-1185">Reference proteome</keyword>
<gene>
    <name evidence="10" type="primary">rpsZ</name>
    <name evidence="10" type="synonym">rpsN</name>
    <name evidence="11" type="ORF">FM114_03895</name>
</gene>
<evidence type="ECO:0000256" key="7">
    <source>
        <dbReference type="ARBA" id="ARBA00035167"/>
    </source>
</evidence>
<keyword evidence="4 10" id="KW-0694">RNA-binding</keyword>
<dbReference type="Proteomes" id="UP000188342">
    <property type="component" value="Unassembled WGS sequence"/>
</dbReference>
<organism evidence="11 12">
    <name type="scientific">Luteococcus japonicus LSP_Lj1</name>
    <dbReference type="NCBI Taxonomy" id="1255658"/>
    <lineage>
        <taxon>Bacteria</taxon>
        <taxon>Bacillati</taxon>
        <taxon>Actinomycetota</taxon>
        <taxon>Actinomycetes</taxon>
        <taxon>Propionibacteriales</taxon>
        <taxon>Propionibacteriaceae</taxon>
        <taxon>Luteococcus</taxon>
    </lineage>
</organism>
<keyword evidence="6 10" id="KW-0687">Ribonucleoprotein</keyword>
<dbReference type="InterPro" id="IPR043140">
    <property type="entry name" value="Ribosomal_uS14_sf"/>
</dbReference>
<dbReference type="Pfam" id="PF00253">
    <property type="entry name" value="Ribosomal_S14"/>
    <property type="match status" value="1"/>
</dbReference>
<dbReference type="PROSITE" id="PS00527">
    <property type="entry name" value="RIBOSOMAL_S14"/>
    <property type="match status" value="1"/>
</dbReference>
<dbReference type="OrthoDB" id="9810484at2"/>
<dbReference type="RefSeq" id="WP_094763878.1">
    <property type="nucleotide sequence ID" value="NZ_FUKQ01000012.1"/>
</dbReference>
<dbReference type="GO" id="GO:0019843">
    <property type="term" value="F:rRNA binding"/>
    <property type="evidence" value="ECO:0007669"/>
    <property type="project" value="UniProtKB-UniRule"/>
</dbReference>
<evidence type="ECO:0000256" key="2">
    <source>
        <dbReference type="ARBA" id="ARBA00022730"/>
    </source>
</evidence>
<dbReference type="NCBIfam" id="NF005974">
    <property type="entry name" value="PRK08061.1"/>
    <property type="match status" value="1"/>
</dbReference>
<dbReference type="GO" id="GO:0015935">
    <property type="term" value="C:small ribosomal subunit"/>
    <property type="evidence" value="ECO:0007669"/>
    <property type="project" value="TreeGrafter"/>
</dbReference>
<comment type="function">
    <text evidence="10">Binds 16S rRNA, required for the assembly of 30S particles and may also be responsible for determining the conformation of the 16S rRNA at the A site.</text>
</comment>
<evidence type="ECO:0000256" key="4">
    <source>
        <dbReference type="ARBA" id="ARBA00022884"/>
    </source>
</evidence>
<dbReference type="GO" id="GO:0003735">
    <property type="term" value="F:structural constituent of ribosome"/>
    <property type="evidence" value="ECO:0007669"/>
    <property type="project" value="InterPro"/>
</dbReference>
<feature type="binding site" evidence="10">
    <location>
        <position position="40"/>
    </location>
    <ligand>
        <name>Zn(2+)</name>
        <dbReference type="ChEBI" id="CHEBI:29105"/>
    </ligand>
</feature>
<accession>A0A1R4IV02</accession>
<dbReference type="GO" id="GO:0006412">
    <property type="term" value="P:translation"/>
    <property type="evidence" value="ECO:0007669"/>
    <property type="project" value="UniProtKB-UniRule"/>
</dbReference>
<comment type="similarity">
    <text evidence="9 10">Belongs to the universal ribosomal protein uS14 family. Zinc-binding uS14 subfamily.</text>
</comment>
<sequence>MAKTALKVKQSRTPKFGVRAYTRCQKCGRPKSVYRKFGLCRVCLREMAHKGELPGVTKSSW</sequence>
<evidence type="ECO:0000256" key="9">
    <source>
        <dbReference type="ARBA" id="ARBA00060857"/>
    </source>
</evidence>
<evidence type="ECO:0000313" key="11">
    <source>
        <dbReference type="EMBL" id="SJN23706.1"/>
    </source>
</evidence>
<dbReference type="GO" id="GO:0005737">
    <property type="term" value="C:cytoplasm"/>
    <property type="evidence" value="ECO:0007669"/>
    <property type="project" value="UniProtKB-ARBA"/>
</dbReference>
<reference evidence="11 12" key="1">
    <citation type="submission" date="2017-02" db="EMBL/GenBank/DDBJ databases">
        <authorList>
            <person name="Peterson S.W."/>
        </authorList>
    </citation>
    <scope>NUCLEOTIDE SEQUENCE [LARGE SCALE GENOMIC DNA]</scope>
    <source>
        <strain evidence="11 12">LSP_Lj1</strain>
    </source>
</reference>
<comment type="subunit">
    <text evidence="8 10">Part of the 30S ribosomal subunit. Contacts proteins S3 and S10.</text>
</comment>
<keyword evidence="1 10" id="KW-0479">Metal-binding</keyword>
<dbReference type="EMBL" id="FUKQ01000012">
    <property type="protein sequence ID" value="SJN23706.1"/>
    <property type="molecule type" value="Genomic_DNA"/>
</dbReference>
<protein>
    <recommendedName>
        <fullName evidence="7 10">Small ribosomal subunit protein uS14</fullName>
    </recommendedName>
</protein>
<dbReference type="AlphaFoldDB" id="A0A1R4IV02"/>
<dbReference type="InterPro" id="IPR001209">
    <property type="entry name" value="Ribosomal_uS14"/>
</dbReference>
<name>A0A1R4IV02_9ACTN</name>
<proteinExistence type="inferred from homology"/>
<dbReference type="SUPFAM" id="SSF57716">
    <property type="entry name" value="Glucocorticoid receptor-like (DNA-binding domain)"/>
    <property type="match status" value="1"/>
</dbReference>
<dbReference type="GO" id="GO:0008270">
    <property type="term" value="F:zinc ion binding"/>
    <property type="evidence" value="ECO:0007669"/>
    <property type="project" value="UniProtKB-UniRule"/>
</dbReference>
<dbReference type="InterPro" id="IPR023053">
    <property type="entry name" value="Ribosomal_uS14_bact"/>
</dbReference>
<dbReference type="FunFam" id="4.10.830.10:FF:000001">
    <property type="entry name" value="30S ribosomal protein S14 type Z"/>
    <property type="match status" value="1"/>
</dbReference>
<keyword evidence="3 10" id="KW-0862">Zinc</keyword>
<keyword evidence="5 10" id="KW-0689">Ribosomal protein</keyword>
<evidence type="ECO:0000256" key="6">
    <source>
        <dbReference type="ARBA" id="ARBA00023274"/>
    </source>
</evidence>
<evidence type="ECO:0000256" key="3">
    <source>
        <dbReference type="ARBA" id="ARBA00022833"/>
    </source>
</evidence>
<evidence type="ECO:0000313" key="12">
    <source>
        <dbReference type="Proteomes" id="UP000188342"/>
    </source>
</evidence>
<evidence type="ECO:0000256" key="10">
    <source>
        <dbReference type="HAMAP-Rule" id="MF_01364"/>
    </source>
</evidence>
<feature type="binding site" evidence="10">
    <location>
        <position position="24"/>
    </location>
    <ligand>
        <name>Zn(2+)</name>
        <dbReference type="ChEBI" id="CHEBI:29105"/>
    </ligand>
</feature>
<dbReference type="PANTHER" id="PTHR19836:SF19">
    <property type="entry name" value="SMALL RIBOSOMAL SUBUNIT PROTEIN US14M"/>
    <property type="match status" value="1"/>
</dbReference>
<dbReference type="Gene3D" id="4.10.830.10">
    <property type="entry name" value="30s Ribosomal Protein S14, Chain N"/>
    <property type="match status" value="1"/>
</dbReference>
<dbReference type="PANTHER" id="PTHR19836">
    <property type="entry name" value="30S RIBOSOMAL PROTEIN S14"/>
    <property type="match status" value="1"/>
</dbReference>
<feature type="binding site" evidence="10">
    <location>
        <position position="43"/>
    </location>
    <ligand>
        <name>Zn(2+)</name>
        <dbReference type="ChEBI" id="CHEBI:29105"/>
    </ligand>
</feature>
<dbReference type="STRING" id="1255658.FM114_03895"/>
<dbReference type="HAMAP" id="MF_01364_B">
    <property type="entry name" value="Ribosomal_uS14_2_B"/>
    <property type="match status" value="1"/>
</dbReference>
<feature type="binding site" evidence="10">
    <location>
        <position position="27"/>
    </location>
    <ligand>
        <name>Zn(2+)</name>
        <dbReference type="ChEBI" id="CHEBI:29105"/>
    </ligand>
</feature>
<comment type="cofactor">
    <cofactor evidence="10">
        <name>Zn(2+)</name>
        <dbReference type="ChEBI" id="CHEBI:29105"/>
    </cofactor>
    <text evidence="10">Binds 1 zinc ion per subunit.</text>
</comment>
<keyword evidence="2 10" id="KW-0699">rRNA-binding</keyword>